<comment type="caution">
    <text evidence="3">The sequence shown here is derived from an EMBL/GenBank/DDBJ whole genome shotgun (WGS) entry which is preliminary data.</text>
</comment>
<keyword evidence="2" id="KW-1133">Transmembrane helix</keyword>
<name>A0ABD3XES5_SINWO</name>
<evidence type="ECO:0008006" key="5">
    <source>
        <dbReference type="Google" id="ProtNLM"/>
    </source>
</evidence>
<dbReference type="SUPFAM" id="SSF63712">
    <property type="entry name" value="Nicotinic receptor ligand binding domain-like"/>
    <property type="match status" value="1"/>
</dbReference>
<dbReference type="Proteomes" id="UP001634394">
    <property type="component" value="Unassembled WGS sequence"/>
</dbReference>
<feature type="region of interest" description="Disordered" evidence="1">
    <location>
        <begin position="322"/>
        <end position="342"/>
    </location>
</feature>
<accession>A0ABD3XES5</accession>
<keyword evidence="2" id="KW-0472">Membrane</keyword>
<dbReference type="AlphaFoldDB" id="A0ABD3XES5"/>
<dbReference type="InterPro" id="IPR036734">
    <property type="entry name" value="Neur_chan_lig-bd_sf"/>
</dbReference>
<proteinExistence type="predicted"/>
<feature type="transmembrane region" description="Helical" evidence="2">
    <location>
        <begin position="223"/>
        <end position="248"/>
    </location>
</feature>
<evidence type="ECO:0000256" key="1">
    <source>
        <dbReference type="SAM" id="MobiDB-lite"/>
    </source>
</evidence>
<keyword evidence="2" id="KW-0812">Transmembrane</keyword>
<evidence type="ECO:0000313" key="3">
    <source>
        <dbReference type="EMBL" id="KAL3884622.1"/>
    </source>
</evidence>
<sequence length="342" mass="39904">MHGRFLKENLVGKGDFFSINGMMANRKESITIHGSEKEKKTVLLKVVYLKVGEVDTVKEQYIAEICLTARWREPALDGVKRHSTVDFMKYWNPKIHVSNLIGESQKSIWTELGLGPNGEAYIVEKRRISGTFGERMELQDFPFDFQDLSIIVCTELAETAAELVEDDYEVSTINVQCFVDEQEWKLHDFVDSKKREVSKDFTDVKFRNPGLIMCTVAERRAGFFIWNILVIMDKYILGSMVFNWLVTIWHGVVTRFAYDKNLEILLDWWAFMGFVILYGAFQAYFYLMVLIKYLMRRNLVKDREVLYLERAQKVMGLTWRNNKKSPQARPNKRKIAASNGKI</sequence>
<organism evidence="3 4">
    <name type="scientific">Sinanodonta woodiana</name>
    <name type="common">Chinese pond mussel</name>
    <name type="synonym">Anodonta woodiana</name>
    <dbReference type="NCBI Taxonomy" id="1069815"/>
    <lineage>
        <taxon>Eukaryota</taxon>
        <taxon>Metazoa</taxon>
        <taxon>Spiralia</taxon>
        <taxon>Lophotrochozoa</taxon>
        <taxon>Mollusca</taxon>
        <taxon>Bivalvia</taxon>
        <taxon>Autobranchia</taxon>
        <taxon>Heteroconchia</taxon>
        <taxon>Palaeoheterodonta</taxon>
        <taxon>Unionida</taxon>
        <taxon>Unionoidea</taxon>
        <taxon>Unionidae</taxon>
        <taxon>Unioninae</taxon>
        <taxon>Sinanodonta</taxon>
    </lineage>
</organism>
<keyword evidence="4" id="KW-1185">Reference proteome</keyword>
<evidence type="ECO:0000313" key="4">
    <source>
        <dbReference type="Proteomes" id="UP001634394"/>
    </source>
</evidence>
<dbReference type="Gene3D" id="2.70.170.10">
    <property type="entry name" value="Neurotransmitter-gated ion-channel ligand-binding domain"/>
    <property type="match status" value="1"/>
</dbReference>
<gene>
    <name evidence="3" type="ORF">ACJMK2_024749</name>
</gene>
<dbReference type="FunFam" id="2.70.170.10:FF:000053">
    <property type="entry name" value="Predicted protein"/>
    <property type="match status" value="1"/>
</dbReference>
<protein>
    <recommendedName>
        <fullName evidence="5">Neurotransmitter-gated ion-channel ligand-binding domain-containing protein</fullName>
    </recommendedName>
</protein>
<reference evidence="3 4" key="1">
    <citation type="submission" date="2024-11" db="EMBL/GenBank/DDBJ databases">
        <title>Chromosome-level genome assembly of the freshwater bivalve Anodonta woodiana.</title>
        <authorList>
            <person name="Chen X."/>
        </authorList>
    </citation>
    <scope>NUCLEOTIDE SEQUENCE [LARGE SCALE GENOMIC DNA]</scope>
    <source>
        <strain evidence="3">MN2024</strain>
        <tissue evidence="3">Gills</tissue>
    </source>
</reference>
<evidence type="ECO:0000256" key="2">
    <source>
        <dbReference type="SAM" id="Phobius"/>
    </source>
</evidence>
<feature type="transmembrane region" description="Helical" evidence="2">
    <location>
        <begin position="268"/>
        <end position="291"/>
    </location>
</feature>
<dbReference type="EMBL" id="JBJQND010000002">
    <property type="protein sequence ID" value="KAL3884622.1"/>
    <property type="molecule type" value="Genomic_DNA"/>
</dbReference>